<dbReference type="Pfam" id="PF20009">
    <property type="entry name" value="GEVED"/>
    <property type="match status" value="1"/>
</dbReference>
<accession>A0A1H9J5Z5</accession>
<sequence length="457" mass="49667">MKYAYLLPFLLFSVALSASPIAICYDNITVALPAGDCEITLEPEWFDGGSYDTGGQSLGFSVSPAVAGLGEHTVYLTVRTRSGSSICWATVRVQDPSPPSLTCHEQNIYLVHPSQGYTINVDDLYTLSDDCGVSNQTINLTDMEGYGTSYFTAYAEHVSGNDLACVNTITVHDAEPQNYCNTSRNSGYEHIRQVGVAGRQFPTGNDGGYRWHYNHSTINLYHGSSYTINYTPGFRGGSAYRLYWRVYLDKNGDGDFTDSGELLHQWNGTGTNAFTFNSPGTFWGMSRIRVVMSYGGYATSCSGRWGEVEDISVMLRPFFFIPWPWGQAVPEMADELASAEVPVTERANDPWMPGETLAPRSPISFGTTPAAPLVSSEAIRLFPNPVATGQPITISGAAGTGEVVIINTAGQHLATRQLTGEATAQRIELPELPAGAYFVRGLATDGGSGWTRRILVR</sequence>
<feature type="signal peptide" evidence="1">
    <location>
        <begin position="1"/>
        <end position="18"/>
    </location>
</feature>
<keyword evidence="1" id="KW-0732">Signal</keyword>
<proteinExistence type="predicted"/>
<dbReference type="EMBL" id="FOFB01000016">
    <property type="protein sequence ID" value="SEQ82202.1"/>
    <property type="molecule type" value="Genomic_DNA"/>
</dbReference>
<keyword evidence="4" id="KW-1185">Reference proteome</keyword>
<dbReference type="AlphaFoldDB" id="A0A1H9J5Z5"/>
<dbReference type="RefSeq" id="WP_090169931.1">
    <property type="nucleotide sequence ID" value="NZ_FOFB01000016.1"/>
</dbReference>
<feature type="domain" description="GEVED" evidence="2">
    <location>
        <begin position="243"/>
        <end position="310"/>
    </location>
</feature>
<dbReference type="OrthoDB" id="2235251at2"/>
<dbReference type="NCBIfam" id="TIGR04183">
    <property type="entry name" value="Por_Secre_tail"/>
    <property type="match status" value="1"/>
</dbReference>
<dbReference type="STRING" id="478744.SAMN05444359_116100"/>
<name>A0A1H9J5Z5_9BACT</name>
<protein>
    <submittedName>
        <fullName evidence="3">Por secretion system C-terminal sorting domain-containing protein</fullName>
    </submittedName>
</protein>
<dbReference type="InterPro" id="IPR026444">
    <property type="entry name" value="Secre_tail"/>
</dbReference>
<dbReference type="InterPro" id="IPR045474">
    <property type="entry name" value="GEVED"/>
</dbReference>
<feature type="chain" id="PRO_5011594208" evidence="1">
    <location>
        <begin position="19"/>
        <end position="457"/>
    </location>
</feature>
<evidence type="ECO:0000313" key="3">
    <source>
        <dbReference type="EMBL" id="SEQ82202.1"/>
    </source>
</evidence>
<reference evidence="4" key="1">
    <citation type="submission" date="2016-10" db="EMBL/GenBank/DDBJ databases">
        <authorList>
            <person name="Varghese N."/>
            <person name="Submissions S."/>
        </authorList>
    </citation>
    <scope>NUCLEOTIDE SEQUENCE [LARGE SCALE GENOMIC DNA]</scope>
    <source>
        <strain evidence="4">DSM 24740</strain>
    </source>
</reference>
<evidence type="ECO:0000313" key="4">
    <source>
        <dbReference type="Proteomes" id="UP000199021"/>
    </source>
</evidence>
<evidence type="ECO:0000259" key="2">
    <source>
        <dbReference type="Pfam" id="PF20009"/>
    </source>
</evidence>
<evidence type="ECO:0000256" key="1">
    <source>
        <dbReference type="SAM" id="SignalP"/>
    </source>
</evidence>
<dbReference type="Proteomes" id="UP000199021">
    <property type="component" value="Unassembled WGS sequence"/>
</dbReference>
<gene>
    <name evidence="3" type="ORF">SAMN05444359_116100</name>
</gene>
<dbReference type="InParanoid" id="A0A1H9J5Z5"/>
<organism evidence="3 4">
    <name type="scientific">Neolewinella agarilytica</name>
    <dbReference type="NCBI Taxonomy" id="478744"/>
    <lineage>
        <taxon>Bacteria</taxon>
        <taxon>Pseudomonadati</taxon>
        <taxon>Bacteroidota</taxon>
        <taxon>Saprospiria</taxon>
        <taxon>Saprospirales</taxon>
        <taxon>Lewinellaceae</taxon>
        <taxon>Neolewinella</taxon>
    </lineage>
</organism>